<sequence length="194" mass="20797">MRAHSRLLGAIGSAIGLTLGAVIPGHADPEAPGGSPFPEMSDITTWYTEQEPDQFFISGDRPVVGDTTGEHYVWFLTPSGLNCGIWFWGSFGCTGDIPGAPGGDNHIAWFNGNRAVHHGWTAAAQFPAGQAQRTLPPRSFVTYNSTTCAITPEGNTYCGHGEFKFLITPAGTWLKAWDDRRSYVCNAYGSCPAG</sequence>
<comment type="caution">
    <text evidence="1">The sequence shown here is derived from an EMBL/GenBank/DDBJ whole genome shotgun (WGS) entry which is preliminary data.</text>
</comment>
<organism evidence="1 2">
    <name type="scientific">Mycobacterium arosiense ATCC BAA-1401 = DSM 45069</name>
    <dbReference type="NCBI Taxonomy" id="1265311"/>
    <lineage>
        <taxon>Bacteria</taxon>
        <taxon>Bacillati</taxon>
        <taxon>Actinomycetota</taxon>
        <taxon>Actinomycetes</taxon>
        <taxon>Mycobacteriales</taxon>
        <taxon>Mycobacteriaceae</taxon>
        <taxon>Mycobacterium</taxon>
        <taxon>Mycobacterium avium complex (MAC)</taxon>
    </lineage>
</organism>
<evidence type="ECO:0000313" key="2">
    <source>
        <dbReference type="Proteomes" id="UP000192707"/>
    </source>
</evidence>
<keyword evidence="2" id="KW-1185">Reference proteome</keyword>
<evidence type="ECO:0000313" key="1">
    <source>
        <dbReference type="EMBL" id="ORA11284.1"/>
    </source>
</evidence>
<proteinExistence type="predicted"/>
<dbReference type="EMBL" id="MVHG01000055">
    <property type="protein sequence ID" value="ORA11284.1"/>
    <property type="molecule type" value="Genomic_DNA"/>
</dbReference>
<protein>
    <submittedName>
        <fullName evidence="1">Uncharacterized protein</fullName>
    </submittedName>
</protein>
<reference evidence="1 2" key="1">
    <citation type="submission" date="2016-12" db="EMBL/GenBank/DDBJ databases">
        <title>The new phylogeny of genus Mycobacterium.</title>
        <authorList>
            <person name="Tortoli E."/>
            <person name="Trovato A."/>
            <person name="Cirillo D.M."/>
        </authorList>
    </citation>
    <scope>NUCLEOTIDE SEQUENCE [LARGE SCALE GENOMIC DNA]</scope>
    <source>
        <strain evidence="1 2">DSM 45069</strain>
    </source>
</reference>
<accession>A0A1W9ZBC2</accession>
<dbReference type="AlphaFoldDB" id="A0A1W9ZBC2"/>
<dbReference type="Proteomes" id="UP000192707">
    <property type="component" value="Unassembled WGS sequence"/>
</dbReference>
<gene>
    <name evidence="1" type="ORF">BST14_18955</name>
</gene>
<name>A0A1W9ZBC2_MYCAI</name>